<keyword evidence="4" id="KW-0833">Ubl conjugation pathway</keyword>
<gene>
    <name evidence="8" type="primary">apc2</name>
    <name evidence="8" type="ORF">BN1211_1508</name>
</gene>
<dbReference type="Pfam" id="PF25773">
    <property type="entry name" value="TPR_ANAPC2"/>
    <property type="match status" value="1"/>
</dbReference>
<evidence type="ECO:0000256" key="1">
    <source>
        <dbReference type="ARBA" id="ARBA00016068"/>
    </source>
</evidence>
<dbReference type="EMBL" id="CDQK01000002">
    <property type="protein sequence ID" value="CEP21419.1"/>
    <property type="molecule type" value="Genomic_DNA"/>
</dbReference>
<evidence type="ECO:0000256" key="2">
    <source>
        <dbReference type="ARBA" id="ARBA00022618"/>
    </source>
</evidence>
<dbReference type="InterPro" id="IPR036317">
    <property type="entry name" value="Cullin_homology_sf"/>
</dbReference>
<dbReference type="InterPro" id="IPR044554">
    <property type="entry name" value="ANAPC2"/>
</dbReference>
<dbReference type="InterPro" id="IPR016158">
    <property type="entry name" value="Cullin_homology"/>
</dbReference>
<dbReference type="InterPro" id="IPR036390">
    <property type="entry name" value="WH_DNA-bd_sf"/>
</dbReference>
<evidence type="ECO:0000256" key="4">
    <source>
        <dbReference type="ARBA" id="ARBA00022786"/>
    </source>
</evidence>
<dbReference type="PANTHER" id="PTHR45957:SF1">
    <property type="entry name" value="ANAPHASE-PROMOTING COMPLEX SUBUNIT 2"/>
    <property type="match status" value="1"/>
</dbReference>
<evidence type="ECO:0000259" key="7">
    <source>
        <dbReference type="PROSITE" id="PS50069"/>
    </source>
</evidence>
<dbReference type="Gene3D" id="1.20.1310.10">
    <property type="entry name" value="Cullin Repeats"/>
    <property type="match status" value="1"/>
</dbReference>
<accession>A0A0H5CBB7</accession>
<keyword evidence="5" id="KW-0131">Cell cycle</keyword>
<sequence>MTSEALRQQFRTVFELQDLPQDGDVGVVTTWLLSHQGKPPSRRCLAAMKTIHDQHCWTAIIKHYIEHIRMEILPLNITDLDKLVKIKEYFMLPLQYLHLTALEFALVERTVDSLIRMKIEAMDNPSLEQEQFLLSIGMDTCELNKLRNEREIGARIAALRGIWDRSVLNELPSEFSRIKLAHLRMTEIFDIVLDYPASIPSLQDLRVCLQPNQRNDLVDYFTSTCTERLLHAGINTESIILCFISTIKSFLEVDPAGVLLDSAFRPIKKYLNSRSDTVHVVVNALINSETSDTLSGLVDELTMVSDEYRDELTLDWTPAPIDALPDFRKQDIIDALISLNEKRVFIEELETVCAHRLLSSNSDEQNKLAGKLMCLKSKFGENELNRLDVMLDDISKSKQLDTVIHKSNAEISRDLQFYILSHAYWPDFEEEDEAEFTPPEPIQHQISLYEKAYKDLNKGRVMKCLNRGSVEIELEFENRSVTVNVEPLDASVIACFHEKESHELSDILKALKVSSELVTKSLSFWIDLGILTFEGNKYNAVANPDSEKLHQFILSKDDKTQLLDFYWDVIAGMLKSLGPMTLSQVYNYLTSVIPDGNKTSLVELEAYLKLRVENGDISNQGNQYDWKR</sequence>
<dbReference type="Proteomes" id="UP000038830">
    <property type="component" value="Unassembled WGS sequence"/>
</dbReference>
<organism evidence="8 9">
    <name type="scientific">Cyberlindnera jadinii (strain ATCC 18201 / CBS 1600 / BCRC 20928 / JCM 3617 / NBRC 0987 / NRRL Y-1542)</name>
    <name type="common">Torula yeast</name>
    <name type="synonym">Candida utilis</name>
    <dbReference type="NCBI Taxonomy" id="983966"/>
    <lineage>
        <taxon>Eukaryota</taxon>
        <taxon>Fungi</taxon>
        <taxon>Dikarya</taxon>
        <taxon>Ascomycota</taxon>
        <taxon>Saccharomycotina</taxon>
        <taxon>Saccharomycetes</taxon>
        <taxon>Phaffomycetales</taxon>
        <taxon>Phaffomycetaceae</taxon>
        <taxon>Cyberlindnera</taxon>
    </lineage>
</organism>
<evidence type="ECO:0000256" key="6">
    <source>
        <dbReference type="PROSITE-ProRule" id="PRU00330"/>
    </source>
</evidence>
<name>A0A0H5CBB7_CYBJN</name>
<dbReference type="PROSITE" id="PS50069">
    <property type="entry name" value="CULLIN_2"/>
    <property type="match status" value="1"/>
</dbReference>
<evidence type="ECO:0000313" key="9">
    <source>
        <dbReference type="Proteomes" id="UP000038830"/>
    </source>
</evidence>
<keyword evidence="2" id="KW-0132">Cell division</keyword>
<dbReference type="PANTHER" id="PTHR45957">
    <property type="entry name" value="ANAPHASE-PROMOTING COMPLEX SUBUNIT 2"/>
    <property type="match status" value="1"/>
</dbReference>
<comment type="similarity">
    <text evidence="6">Belongs to the cullin family.</text>
</comment>
<dbReference type="Gene3D" id="1.10.10.10">
    <property type="entry name" value="Winged helix-like DNA-binding domain superfamily/Winged helix DNA-binding domain"/>
    <property type="match status" value="1"/>
</dbReference>
<proteinExistence type="inferred from homology"/>
<feature type="domain" description="Cullin family profile" evidence="7">
    <location>
        <begin position="289"/>
        <end position="526"/>
    </location>
</feature>
<reference evidence="9" key="1">
    <citation type="journal article" date="2015" name="J. Biotechnol.">
        <title>The structure of the Cyberlindnera jadinii genome and its relation to Candida utilis analyzed by the occurrence of single nucleotide polymorphisms.</title>
        <authorList>
            <person name="Rupp O."/>
            <person name="Brinkrolf K."/>
            <person name="Buerth C."/>
            <person name="Kunigo M."/>
            <person name="Schneider J."/>
            <person name="Jaenicke S."/>
            <person name="Goesmann A."/>
            <person name="Puehler A."/>
            <person name="Jaeger K.-E."/>
            <person name="Ernst J.F."/>
        </authorList>
    </citation>
    <scope>NUCLEOTIDE SEQUENCE [LARGE SCALE GENOMIC DNA]</scope>
    <source>
        <strain evidence="9">ATCC 18201 / CBS 1600 / BCRC 20928 / JCM 3617 / NBRC 0987 / NRRL Y-1542</strain>
    </source>
</reference>
<dbReference type="GO" id="GO:0031625">
    <property type="term" value="F:ubiquitin protein ligase binding"/>
    <property type="evidence" value="ECO:0007669"/>
    <property type="project" value="InterPro"/>
</dbReference>
<evidence type="ECO:0000256" key="5">
    <source>
        <dbReference type="ARBA" id="ARBA00023306"/>
    </source>
</evidence>
<evidence type="ECO:0000256" key="3">
    <source>
        <dbReference type="ARBA" id="ARBA00022776"/>
    </source>
</evidence>
<dbReference type="GO" id="GO:0006511">
    <property type="term" value="P:ubiquitin-dependent protein catabolic process"/>
    <property type="evidence" value="ECO:0007669"/>
    <property type="project" value="InterPro"/>
</dbReference>
<dbReference type="GO" id="GO:0051301">
    <property type="term" value="P:cell division"/>
    <property type="evidence" value="ECO:0007669"/>
    <property type="project" value="UniProtKB-KW"/>
</dbReference>
<dbReference type="Pfam" id="PF08672">
    <property type="entry name" value="ANAPC2"/>
    <property type="match status" value="1"/>
</dbReference>
<evidence type="ECO:0000313" key="8">
    <source>
        <dbReference type="EMBL" id="CEP21419.1"/>
    </source>
</evidence>
<dbReference type="AlphaFoldDB" id="A0A0H5CBB7"/>
<dbReference type="InterPro" id="IPR057975">
    <property type="entry name" value="TPR_ANAPC2"/>
</dbReference>
<keyword evidence="3" id="KW-0498">Mitosis</keyword>
<dbReference type="InterPro" id="IPR036388">
    <property type="entry name" value="WH-like_DNA-bd_sf"/>
</dbReference>
<dbReference type="SUPFAM" id="SSF46785">
    <property type="entry name" value="Winged helix' DNA-binding domain"/>
    <property type="match status" value="1"/>
</dbReference>
<dbReference type="GO" id="GO:0007091">
    <property type="term" value="P:metaphase/anaphase transition of mitotic cell cycle"/>
    <property type="evidence" value="ECO:0007669"/>
    <property type="project" value="TreeGrafter"/>
</dbReference>
<dbReference type="Pfam" id="PF26557">
    <property type="entry name" value="Cullin_AB"/>
    <property type="match status" value="1"/>
</dbReference>
<dbReference type="GO" id="GO:0070979">
    <property type="term" value="P:protein K11-linked ubiquitination"/>
    <property type="evidence" value="ECO:0007669"/>
    <property type="project" value="TreeGrafter"/>
</dbReference>
<dbReference type="Gene3D" id="3.30.230.130">
    <property type="entry name" value="Cullin, Chain C, Domain 2"/>
    <property type="match status" value="1"/>
</dbReference>
<dbReference type="InterPro" id="IPR014786">
    <property type="entry name" value="ANAPC2_C"/>
</dbReference>
<protein>
    <recommendedName>
        <fullName evidence="1">Anaphase-promoting complex subunit 2</fullName>
    </recommendedName>
</protein>
<dbReference type="InterPro" id="IPR059120">
    <property type="entry name" value="Cullin-like_AB"/>
</dbReference>
<dbReference type="SUPFAM" id="SSF75632">
    <property type="entry name" value="Cullin homology domain"/>
    <property type="match status" value="1"/>
</dbReference>
<dbReference type="GO" id="GO:0005680">
    <property type="term" value="C:anaphase-promoting complex"/>
    <property type="evidence" value="ECO:0007669"/>
    <property type="project" value="TreeGrafter"/>
</dbReference>
<dbReference type="SMART" id="SM00182">
    <property type="entry name" value="CULLIN"/>
    <property type="match status" value="1"/>
</dbReference>